<comment type="caution">
    <text evidence="3">The sequence shown here is derived from an EMBL/GenBank/DDBJ whole genome shotgun (WGS) entry which is preliminary data.</text>
</comment>
<feature type="transmembrane region" description="Helical" evidence="1">
    <location>
        <begin position="43"/>
        <end position="63"/>
    </location>
</feature>
<sequence length="382" mass="42909">MTWRTRFTTWLETRWVNPAYSGWLLTCLAVFLFIAATNTLAGWLYVMSGAMLALLLVAAIMSYRNLRSLQVRRVPVDPVTVGDPLQISFALMNSTKTPKGLMQVVDQLPPDLGEAKAHTVEIVPAQGREVVSYDYPTERRGIYRWQNLVVRTAAPLGLFWRQQTYGQRTTAIVYPQILPIARCPLIDSVGRERSLQVLDNRRAKAANEGVTRSLRPYRWGDPMRMIHWSTSARHGELRVRELEMMSSGRQVLIAIDSAMPWDTELFEQAVTAATSLYFYGVKQQLNISLWTAGSGQLRGAQQVLRVMAGVMPGEAPQAESMPELPLIWLTQNINSLDTLPAGSRWMLWQPAGQVVLNVPPLAKGMVVEHDRPLGEQLQGQLT</sequence>
<dbReference type="AlphaFoldDB" id="A0A928Z4Y6"/>
<proteinExistence type="predicted"/>
<evidence type="ECO:0000259" key="2">
    <source>
        <dbReference type="Pfam" id="PF01882"/>
    </source>
</evidence>
<dbReference type="RefSeq" id="WP_264326330.1">
    <property type="nucleotide sequence ID" value="NZ_JADEXQ010000066.1"/>
</dbReference>
<keyword evidence="1" id="KW-1133">Transmembrane helix</keyword>
<reference evidence="3" key="1">
    <citation type="submission" date="2020-10" db="EMBL/GenBank/DDBJ databases">
        <authorList>
            <person name="Castelo-Branco R."/>
            <person name="Eusebio N."/>
            <person name="Adriana R."/>
            <person name="Vieira A."/>
            <person name="Brugerolle De Fraissinette N."/>
            <person name="Rezende De Castro R."/>
            <person name="Schneider M.P."/>
            <person name="Vasconcelos V."/>
            <person name="Leao P.N."/>
        </authorList>
    </citation>
    <scope>NUCLEOTIDE SEQUENCE</scope>
    <source>
        <strain evidence="3">LEGE 11480</strain>
    </source>
</reference>
<evidence type="ECO:0000313" key="4">
    <source>
        <dbReference type="Proteomes" id="UP000625316"/>
    </source>
</evidence>
<gene>
    <name evidence="3" type="ORF">IQ266_17355</name>
</gene>
<keyword evidence="1" id="KW-0472">Membrane</keyword>
<evidence type="ECO:0000256" key="1">
    <source>
        <dbReference type="SAM" id="Phobius"/>
    </source>
</evidence>
<feature type="transmembrane region" description="Helical" evidence="1">
    <location>
        <begin position="20"/>
        <end position="37"/>
    </location>
</feature>
<accession>A0A928Z4Y6</accession>
<evidence type="ECO:0000313" key="3">
    <source>
        <dbReference type="EMBL" id="MBE9031502.1"/>
    </source>
</evidence>
<dbReference type="InterPro" id="IPR002881">
    <property type="entry name" value="DUF58"/>
</dbReference>
<dbReference type="EMBL" id="JADEXQ010000066">
    <property type="protein sequence ID" value="MBE9031502.1"/>
    <property type="molecule type" value="Genomic_DNA"/>
</dbReference>
<dbReference type="Pfam" id="PF01882">
    <property type="entry name" value="DUF58"/>
    <property type="match status" value="1"/>
</dbReference>
<dbReference type="PANTHER" id="PTHR34351">
    <property type="entry name" value="SLR1927 PROTEIN-RELATED"/>
    <property type="match status" value="1"/>
</dbReference>
<organism evidence="3 4">
    <name type="scientific">Romeriopsis navalis LEGE 11480</name>
    <dbReference type="NCBI Taxonomy" id="2777977"/>
    <lineage>
        <taxon>Bacteria</taxon>
        <taxon>Bacillati</taxon>
        <taxon>Cyanobacteriota</taxon>
        <taxon>Cyanophyceae</taxon>
        <taxon>Leptolyngbyales</taxon>
        <taxon>Leptolyngbyaceae</taxon>
        <taxon>Romeriopsis</taxon>
        <taxon>Romeriopsis navalis</taxon>
    </lineage>
</organism>
<keyword evidence="4" id="KW-1185">Reference proteome</keyword>
<name>A0A928Z4Y6_9CYAN</name>
<feature type="domain" description="DUF58" evidence="2">
    <location>
        <begin position="214"/>
        <end position="291"/>
    </location>
</feature>
<protein>
    <submittedName>
        <fullName evidence="3">DUF58 domain-containing protein</fullName>
    </submittedName>
</protein>
<dbReference type="Proteomes" id="UP000625316">
    <property type="component" value="Unassembled WGS sequence"/>
</dbReference>
<dbReference type="PANTHER" id="PTHR34351:SF1">
    <property type="entry name" value="SLR1927 PROTEIN"/>
    <property type="match status" value="1"/>
</dbReference>
<keyword evidence="1" id="KW-0812">Transmembrane</keyword>